<evidence type="ECO:0000256" key="5">
    <source>
        <dbReference type="ARBA" id="ARBA00022968"/>
    </source>
</evidence>
<comment type="caution">
    <text evidence="12">The sequence shown here is derived from an EMBL/GenBank/DDBJ whole genome shotgun (WGS) entry which is preliminary data.</text>
</comment>
<organism evidence="12 13">
    <name type="scientific">Panicum miliaceum</name>
    <name type="common">Proso millet</name>
    <name type="synonym">Broomcorn millet</name>
    <dbReference type="NCBI Taxonomy" id="4540"/>
    <lineage>
        <taxon>Eukaryota</taxon>
        <taxon>Viridiplantae</taxon>
        <taxon>Streptophyta</taxon>
        <taxon>Embryophyta</taxon>
        <taxon>Tracheophyta</taxon>
        <taxon>Spermatophyta</taxon>
        <taxon>Magnoliopsida</taxon>
        <taxon>Liliopsida</taxon>
        <taxon>Poales</taxon>
        <taxon>Poaceae</taxon>
        <taxon>PACMAD clade</taxon>
        <taxon>Panicoideae</taxon>
        <taxon>Panicodae</taxon>
        <taxon>Paniceae</taxon>
        <taxon>Panicinae</taxon>
        <taxon>Panicum</taxon>
        <taxon>Panicum sect. Panicum</taxon>
    </lineage>
</organism>
<feature type="domain" description="Trichome birefringence-like C-terminal" evidence="10">
    <location>
        <begin position="157"/>
        <end position="469"/>
    </location>
</feature>
<dbReference type="STRING" id="4540.A0A3L6TNI1"/>
<evidence type="ECO:0000256" key="7">
    <source>
        <dbReference type="ARBA" id="ARBA00023034"/>
    </source>
</evidence>
<protein>
    <submittedName>
        <fullName evidence="12">Uncharacterized protein</fullName>
    </submittedName>
</protein>
<gene>
    <name evidence="12" type="ORF">C2845_PM01G47910</name>
</gene>
<keyword evidence="4 9" id="KW-0812">Transmembrane</keyword>
<comment type="subcellular location">
    <subcellularLocation>
        <location evidence="1">Golgi apparatus membrane</location>
        <topology evidence="1">Single-pass type II membrane protein</topology>
    </subcellularLocation>
</comment>
<dbReference type="InterPro" id="IPR026057">
    <property type="entry name" value="TBL_C"/>
</dbReference>
<dbReference type="InterPro" id="IPR029962">
    <property type="entry name" value="TBL"/>
</dbReference>
<accession>A0A3L6TNI1</accession>
<evidence type="ECO:0000259" key="11">
    <source>
        <dbReference type="Pfam" id="PF14416"/>
    </source>
</evidence>
<evidence type="ECO:0000256" key="1">
    <source>
        <dbReference type="ARBA" id="ARBA00004323"/>
    </source>
</evidence>
<evidence type="ECO:0000259" key="10">
    <source>
        <dbReference type="Pfam" id="PF13839"/>
    </source>
</evidence>
<dbReference type="Pfam" id="PF13839">
    <property type="entry name" value="PC-Esterase"/>
    <property type="match status" value="1"/>
</dbReference>
<sequence length="473" mass="53516">MAAGRVQVGFQVPIGVLMISKVTVGKELKFKLTSKQQQATDGAGGRVKERKHCSTNRCIVVVPAAVSLVLFLTALAASNVYITFPNQPFTFPRPFSSRARRGEGCDIFSGDWVPDPDAPYYTNDTCSVIHEHYDCIKYGKPDLGFVKWRWQPDGCDLPRFDPWRFLDMMRGKSIAFVGDSLARNHKDSLICLLTRAAEPKPSWPSSKQTVYYYGEYNFTVINFWAPYLVRHEQIDEDGPAHTGLWNLYLDEPDSVWAAHVAELDYAVVSASSWFYRPSMLYEAGKIVGCHYCLLANVTDLTLRYALRMATRAALRALSGADDRFRGTAMLRTVDPSQYEGGEWNKDGNCVRMRPNRRGEKRLEGFEFDFRKLQVLILCFFGFARLPVYITTASAQMEEFAAAEKAAVDAGSKVRMMLMDTTAAMILRADAHPSKYRGWTPEKHFTLHNDCVHWCLPGAIDTWNDMLLHMLMSA</sequence>
<evidence type="ECO:0000256" key="9">
    <source>
        <dbReference type="SAM" id="Phobius"/>
    </source>
</evidence>
<comment type="similarity">
    <text evidence="2">Belongs to the PC-esterase family. TBL subfamily.</text>
</comment>
<dbReference type="GO" id="GO:1990538">
    <property type="term" value="F:xylan O-acetyltransferase activity"/>
    <property type="evidence" value="ECO:0007669"/>
    <property type="project" value="UniProtKB-ARBA"/>
</dbReference>
<evidence type="ECO:0000256" key="6">
    <source>
        <dbReference type="ARBA" id="ARBA00022989"/>
    </source>
</evidence>
<evidence type="ECO:0000256" key="3">
    <source>
        <dbReference type="ARBA" id="ARBA00022679"/>
    </source>
</evidence>
<feature type="domain" description="Trichome birefringence-like N-terminal" evidence="11">
    <location>
        <begin position="104"/>
        <end position="156"/>
    </location>
</feature>
<dbReference type="InterPro" id="IPR025846">
    <property type="entry name" value="TBL_N"/>
</dbReference>
<evidence type="ECO:0000313" key="12">
    <source>
        <dbReference type="EMBL" id="RLN41789.1"/>
    </source>
</evidence>
<feature type="transmembrane region" description="Helical" evidence="9">
    <location>
        <begin position="58"/>
        <end position="82"/>
    </location>
</feature>
<dbReference type="PANTHER" id="PTHR32285">
    <property type="entry name" value="PROTEIN TRICHOME BIREFRINGENCE-LIKE 9-RELATED"/>
    <property type="match status" value="1"/>
</dbReference>
<evidence type="ECO:0000256" key="2">
    <source>
        <dbReference type="ARBA" id="ARBA00007727"/>
    </source>
</evidence>
<keyword evidence="8 9" id="KW-0472">Membrane</keyword>
<proteinExistence type="inferred from homology"/>
<dbReference type="Proteomes" id="UP000275267">
    <property type="component" value="Unassembled WGS sequence"/>
</dbReference>
<dbReference type="GO" id="GO:0000139">
    <property type="term" value="C:Golgi membrane"/>
    <property type="evidence" value="ECO:0007669"/>
    <property type="project" value="UniProtKB-SubCell"/>
</dbReference>
<keyword evidence="3" id="KW-0808">Transferase</keyword>
<keyword evidence="5" id="KW-0735">Signal-anchor</keyword>
<dbReference type="PANTHER" id="PTHR32285:SF136">
    <property type="entry name" value="OS06G0272850 PROTEIN"/>
    <property type="match status" value="1"/>
</dbReference>
<dbReference type="AlphaFoldDB" id="A0A3L6TNI1"/>
<keyword evidence="13" id="KW-1185">Reference proteome</keyword>
<evidence type="ECO:0000313" key="13">
    <source>
        <dbReference type="Proteomes" id="UP000275267"/>
    </source>
</evidence>
<evidence type="ECO:0000256" key="8">
    <source>
        <dbReference type="ARBA" id="ARBA00023136"/>
    </source>
</evidence>
<keyword evidence="6 9" id="KW-1133">Transmembrane helix</keyword>
<reference evidence="13" key="1">
    <citation type="journal article" date="2019" name="Nat. Commun.">
        <title>The genome of broomcorn millet.</title>
        <authorList>
            <person name="Zou C."/>
            <person name="Miki D."/>
            <person name="Li D."/>
            <person name="Tang Q."/>
            <person name="Xiao L."/>
            <person name="Rajput S."/>
            <person name="Deng P."/>
            <person name="Jia W."/>
            <person name="Huang R."/>
            <person name="Zhang M."/>
            <person name="Sun Y."/>
            <person name="Hu J."/>
            <person name="Fu X."/>
            <person name="Schnable P.S."/>
            <person name="Li F."/>
            <person name="Zhang H."/>
            <person name="Feng B."/>
            <person name="Zhu X."/>
            <person name="Liu R."/>
            <person name="Schnable J.C."/>
            <person name="Zhu J.-K."/>
            <person name="Zhang H."/>
        </authorList>
    </citation>
    <scope>NUCLEOTIDE SEQUENCE [LARGE SCALE GENOMIC DNA]</scope>
</reference>
<dbReference type="Pfam" id="PF14416">
    <property type="entry name" value="PMR5N"/>
    <property type="match status" value="1"/>
</dbReference>
<name>A0A3L6TNI1_PANMI</name>
<dbReference type="OrthoDB" id="630188at2759"/>
<evidence type="ECO:0000256" key="4">
    <source>
        <dbReference type="ARBA" id="ARBA00022692"/>
    </source>
</evidence>
<keyword evidence="7" id="KW-0333">Golgi apparatus</keyword>
<dbReference type="EMBL" id="PQIB02000001">
    <property type="protein sequence ID" value="RLN41789.1"/>
    <property type="molecule type" value="Genomic_DNA"/>
</dbReference>